<reference evidence="1" key="1">
    <citation type="submission" date="2020-08" db="EMBL/GenBank/DDBJ databases">
        <title>Multicomponent nature underlies the extraordinary mechanical properties of spider dragline silk.</title>
        <authorList>
            <person name="Kono N."/>
            <person name="Nakamura H."/>
            <person name="Mori M."/>
            <person name="Yoshida Y."/>
            <person name="Ohtoshi R."/>
            <person name="Malay A.D."/>
            <person name="Moran D.A.P."/>
            <person name="Tomita M."/>
            <person name="Numata K."/>
            <person name="Arakawa K."/>
        </authorList>
    </citation>
    <scope>NUCLEOTIDE SEQUENCE</scope>
</reference>
<protein>
    <submittedName>
        <fullName evidence="1">Uncharacterized protein</fullName>
    </submittedName>
</protein>
<proteinExistence type="predicted"/>
<dbReference type="Proteomes" id="UP000887013">
    <property type="component" value="Unassembled WGS sequence"/>
</dbReference>
<evidence type="ECO:0000313" key="1">
    <source>
        <dbReference type="EMBL" id="GFS82367.1"/>
    </source>
</evidence>
<evidence type="ECO:0000313" key="2">
    <source>
        <dbReference type="Proteomes" id="UP000887013"/>
    </source>
</evidence>
<accession>A0A8X6MX24</accession>
<comment type="caution">
    <text evidence="1">The sequence shown here is derived from an EMBL/GenBank/DDBJ whole genome shotgun (WGS) entry which is preliminary data.</text>
</comment>
<keyword evidence="2" id="KW-1185">Reference proteome</keyword>
<gene>
    <name evidence="1" type="ORF">NPIL_133481</name>
</gene>
<sequence>MLKTVCDCQVRDELGWIMKEEEEEEEAISVVNLKILTGGNKDDLEESTEAMVWVKTCTHPNALPPGDLVWFHLMVET</sequence>
<name>A0A8X6MX24_NEPPI</name>
<dbReference type="AlphaFoldDB" id="A0A8X6MX24"/>
<dbReference type="EMBL" id="BMAW01003207">
    <property type="protein sequence ID" value="GFS82367.1"/>
    <property type="molecule type" value="Genomic_DNA"/>
</dbReference>
<organism evidence="1 2">
    <name type="scientific">Nephila pilipes</name>
    <name type="common">Giant wood spider</name>
    <name type="synonym">Nephila maculata</name>
    <dbReference type="NCBI Taxonomy" id="299642"/>
    <lineage>
        <taxon>Eukaryota</taxon>
        <taxon>Metazoa</taxon>
        <taxon>Ecdysozoa</taxon>
        <taxon>Arthropoda</taxon>
        <taxon>Chelicerata</taxon>
        <taxon>Arachnida</taxon>
        <taxon>Araneae</taxon>
        <taxon>Araneomorphae</taxon>
        <taxon>Entelegynae</taxon>
        <taxon>Araneoidea</taxon>
        <taxon>Nephilidae</taxon>
        <taxon>Nephila</taxon>
    </lineage>
</organism>